<dbReference type="KEGG" id="amn:RAM_22720"/>
<feature type="compositionally biased region" description="Basic and acidic residues" evidence="1">
    <location>
        <begin position="1"/>
        <end position="17"/>
    </location>
</feature>
<keyword evidence="3" id="KW-1185">Reference proteome</keyword>
<dbReference type="Proteomes" id="UP000006138">
    <property type="component" value="Chromosome"/>
</dbReference>
<protein>
    <submittedName>
        <fullName evidence="2">Uncharacterized protein</fullName>
    </submittedName>
</protein>
<evidence type="ECO:0000256" key="1">
    <source>
        <dbReference type="SAM" id="MobiDB-lite"/>
    </source>
</evidence>
<sequence>MGEEKSTPGDQRPKGDDGEPTPIFDAVFSATRAQAKTPNPPREPDESGR</sequence>
<accession>A0A9R0NYN2</accession>
<feature type="region of interest" description="Disordered" evidence="1">
    <location>
        <begin position="1"/>
        <end position="49"/>
    </location>
</feature>
<dbReference type="RefSeq" id="WP_014467116.1">
    <property type="nucleotide sequence ID" value="NC_017186.1"/>
</dbReference>
<proteinExistence type="predicted"/>
<name>A0A9R0NYN2_AMYMS</name>
<gene>
    <name evidence="2" type="ordered locus">RAM_22720</name>
</gene>
<evidence type="ECO:0000313" key="2">
    <source>
        <dbReference type="EMBL" id="AEK43024.1"/>
    </source>
</evidence>
<dbReference type="EMBL" id="CP002896">
    <property type="protein sequence ID" value="AEK43024.1"/>
    <property type="molecule type" value="Genomic_DNA"/>
</dbReference>
<dbReference type="GeneID" id="92877192"/>
<organism evidence="2 3">
    <name type="scientific">Amycolatopsis mediterranei (strain S699)</name>
    <name type="common">Nocardia mediterranei</name>
    <dbReference type="NCBI Taxonomy" id="713604"/>
    <lineage>
        <taxon>Bacteria</taxon>
        <taxon>Bacillati</taxon>
        <taxon>Actinomycetota</taxon>
        <taxon>Actinomycetes</taxon>
        <taxon>Pseudonocardiales</taxon>
        <taxon>Pseudonocardiaceae</taxon>
        <taxon>Amycolatopsis</taxon>
    </lineage>
</organism>
<dbReference type="AlphaFoldDB" id="A0A9R0NYN2"/>
<evidence type="ECO:0000313" key="3">
    <source>
        <dbReference type="Proteomes" id="UP000006138"/>
    </source>
</evidence>
<reference evidence="2 3" key="1">
    <citation type="journal article" date="2011" name="J. Bacteriol.">
        <title>Whole genome sequence of the rifamycin B-producing strain Amycolatopsis mediterranei S699.</title>
        <authorList>
            <person name="Verma M."/>
            <person name="Kaur J."/>
            <person name="Kumar M."/>
            <person name="Kumari K."/>
            <person name="Saxena A."/>
            <person name="Anand S."/>
            <person name="Nigam A."/>
            <person name="Ravi V."/>
            <person name="Raghuvanshi S."/>
            <person name="Khurana P."/>
            <person name="Tyagi A.K."/>
            <person name="Khurana J.P."/>
            <person name="Lal R."/>
        </authorList>
    </citation>
    <scope>NUCLEOTIDE SEQUENCE [LARGE SCALE GENOMIC DNA]</scope>
    <source>
        <strain evidence="2 3">S699</strain>
    </source>
</reference>